<organism evidence="1 2">
    <name type="scientific">Chelativorans salis</name>
    <dbReference type="NCBI Taxonomy" id="2978478"/>
    <lineage>
        <taxon>Bacteria</taxon>
        <taxon>Pseudomonadati</taxon>
        <taxon>Pseudomonadota</taxon>
        <taxon>Alphaproteobacteria</taxon>
        <taxon>Hyphomicrobiales</taxon>
        <taxon>Phyllobacteriaceae</taxon>
        <taxon>Chelativorans</taxon>
    </lineage>
</organism>
<gene>
    <name evidence="1" type="ORF">N5A92_20010</name>
</gene>
<evidence type="ECO:0000313" key="1">
    <source>
        <dbReference type="EMBL" id="MCT7377305.1"/>
    </source>
</evidence>
<comment type="caution">
    <text evidence="1">The sequence shown here is derived from an EMBL/GenBank/DDBJ whole genome shotgun (WGS) entry which is preliminary data.</text>
</comment>
<keyword evidence="2" id="KW-1185">Reference proteome</keyword>
<reference evidence="1 2" key="1">
    <citation type="submission" date="2022-09" db="EMBL/GenBank/DDBJ databases">
        <title>Chelativorans salina sp. nov., a novel slightly halophilic bacterium isolated from a saline lake sediment enrichment.</title>
        <authorList>
            <person name="Gao L."/>
            <person name="Fang B.-Z."/>
            <person name="Li W.-J."/>
        </authorList>
    </citation>
    <scope>NUCLEOTIDE SEQUENCE [LARGE SCALE GENOMIC DNA]</scope>
    <source>
        <strain evidence="1 2">EGI FJ00035</strain>
    </source>
</reference>
<evidence type="ECO:0000313" key="2">
    <source>
        <dbReference type="Proteomes" id="UP001320831"/>
    </source>
</evidence>
<accession>A0ABT2LS02</accession>
<sequence length="68" mass="7263">MNDLEKEPHVPTGLQIGEVTGENGITLGILTFYTDEGEISFYINEEAVGILQGAIEKLQLLLSNGGTA</sequence>
<dbReference type="EMBL" id="JAOCZP010000007">
    <property type="protein sequence ID" value="MCT7377305.1"/>
    <property type="molecule type" value="Genomic_DNA"/>
</dbReference>
<name>A0ABT2LS02_9HYPH</name>
<dbReference type="RefSeq" id="WP_260905757.1">
    <property type="nucleotide sequence ID" value="NZ_JAOCZP010000007.1"/>
</dbReference>
<proteinExistence type="predicted"/>
<dbReference type="Proteomes" id="UP001320831">
    <property type="component" value="Unassembled WGS sequence"/>
</dbReference>
<protein>
    <submittedName>
        <fullName evidence="1">Uncharacterized protein</fullName>
    </submittedName>
</protein>